<evidence type="ECO:0000259" key="10">
    <source>
        <dbReference type="PROSITE" id="PS50011"/>
    </source>
</evidence>
<evidence type="ECO:0000256" key="9">
    <source>
        <dbReference type="SAM" id="Phobius"/>
    </source>
</evidence>
<evidence type="ECO:0000256" key="1">
    <source>
        <dbReference type="ARBA" id="ARBA00012513"/>
    </source>
</evidence>
<dbReference type="AlphaFoldDB" id="A0A087B526"/>
<dbReference type="Gene3D" id="1.10.510.10">
    <property type="entry name" value="Transferase(Phosphotransferase) domain 1"/>
    <property type="match status" value="1"/>
</dbReference>
<sequence length="484" mass="51319">MAAPQQYTPGEHAHTRRPIPGGATRPPVSPPQLDGYTYISVLGEGTTAAVFLYLQHGTDRQVAVKVSRGRLDPKAGARFRTEANFMAQLSAHPFILSIHETGVTRDGRSFIVFEYATQGNMKDLLRTRTYSVDETLDMGINLASALYTAHRAGIVHRDIKTSNILITSQGLPALADFGIAATVYDHRSTGYSLPWAPPEVLRSQGGGDERSDIYSLAATLYAMLAGKSPYEYGYRPRTQQELATAIMTKPLPAINRADVPAQVERVLAKALAKNPEDRHYSALEFAYALQEAQQEACGHATPVTVEGADRFSRSLARLRTKTAAGVGPAPAADGTSRRAVAIGVGVVAALAALAAVFALLVLPNLDRSTSRDALVVNPQAGGTTGQDDAGGVTGEDSVPAPVGLTGTIRGDSATFDWKNPDPQPGDMYSWKLIDGEDAGGAGTTTRDTTVTIPAQTGAQTCIQVSIVRADRSMSTTPATVCATR</sequence>
<feature type="binding site" evidence="7">
    <location>
        <position position="65"/>
    </location>
    <ligand>
        <name>ATP</name>
        <dbReference type="ChEBI" id="CHEBI:30616"/>
    </ligand>
</feature>
<evidence type="ECO:0000256" key="5">
    <source>
        <dbReference type="ARBA" id="ARBA00022777"/>
    </source>
</evidence>
<dbReference type="PROSITE" id="PS00107">
    <property type="entry name" value="PROTEIN_KINASE_ATP"/>
    <property type="match status" value="1"/>
</dbReference>
<feature type="transmembrane region" description="Helical" evidence="9">
    <location>
        <begin position="339"/>
        <end position="362"/>
    </location>
</feature>
<accession>A0A087B526</accession>
<keyword evidence="6 7" id="KW-0067">ATP-binding</keyword>
<dbReference type="eggNOG" id="COG0515">
    <property type="taxonomic scope" value="Bacteria"/>
</dbReference>
<organism evidence="11 12">
    <name type="scientific">Bifidobacterium cuniculi</name>
    <dbReference type="NCBI Taxonomy" id="1688"/>
    <lineage>
        <taxon>Bacteria</taxon>
        <taxon>Bacillati</taxon>
        <taxon>Actinomycetota</taxon>
        <taxon>Actinomycetes</taxon>
        <taxon>Bifidobacteriales</taxon>
        <taxon>Bifidobacteriaceae</taxon>
        <taxon>Bifidobacterium</taxon>
    </lineage>
</organism>
<reference evidence="11 12" key="1">
    <citation type="submission" date="2014-03" db="EMBL/GenBank/DDBJ databases">
        <title>Genomics of Bifidobacteria.</title>
        <authorList>
            <person name="Ventura M."/>
            <person name="Milani C."/>
            <person name="Lugli G.A."/>
        </authorList>
    </citation>
    <scope>NUCLEOTIDE SEQUENCE [LARGE SCALE GENOMIC DNA]</scope>
    <source>
        <strain evidence="11 12">LMG 10738</strain>
    </source>
</reference>
<dbReference type="CDD" id="cd14014">
    <property type="entry name" value="STKc_PknB_like"/>
    <property type="match status" value="1"/>
</dbReference>
<protein>
    <recommendedName>
        <fullName evidence="1">non-specific serine/threonine protein kinase</fullName>
        <ecNumber evidence="1">2.7.11.1</ecNumber>
    </recommendedName>
</protein>
<dbReference type="GO" id="GO:0005524">
    <property type="term" value="F:ATP binding"/>
    <property type="evidence" value="ECO:0007669"/>
    <property type="project" value="UniProtKB-UniRule"/>
</dbReference>
<dbReference type="Pfam" id="PF00069">
    <property type="entry name" value="Pkinase"/>
    <property type="match status" value="1"/>
</dbReference>
<dbReference type="Proteomes" id="UP000029067">
    <property type="component" value="Unassembled WGS sequence"/>
</dbReference>
<comment type="caution">
    <text evidence="11">The sequence shown here is derived from an EMBL/GenBank/DDBJ whole genome shotgun (WGS) entry which is preliminary data.</text>
</comment>
<feature type="compositionally biased region" description="Low complexity" evidence="8">
    <location>
        <begin position="379"/>
        <end position="390"/>
    </location>
</feature>
<evidence type="ECO:0000313" key="12">
    <source>
        <dbReference type="Proteomes" id="UP000029067"/>
    </source>
</evidence>
<dbReference type="PROSITE" id="PS00108">
    <property type="entry name" value="PROTEIN_KINASE_ST"/>
    <property type="match status" value="1"/>
</dbReference>
<keyword evidence="9" id="KW-1133">Transmembrane helix</keyword>
<evidence type="ECO:0000256" key="2">
    <source>
        <dbReference type="ARBA" id="ARBA00022527"/>
    </source>
</evidence>
<dbReference type="RefSeq" id="WP_081895490.1">
    <property type="nucleotide sequence ID" value="NZ_JGYV01000001.1"/>
</dbReference>
<evidence type="ECO:0000256" key="7">
    <source>
        <dbReference type="PROSITE-ProRule" id="PRU10141"/>
    </source>
</evidence>
<dbReference type="InterPro" id="IPR017441">
    <property type="entry name" value="Protein_kinase_ATP_BS"/>
</dbReference>
<keyword evidence="5 11" id="KW-0418">Kinase</keyword>
<evidence type="ECO:0000256" key="8">
    <source>
        <dbReference type="SAM" id="MobiDB-lite"/>
    </source>
</evidence>
<dbReference type="InterPro" id="IPR000719">
    <property type="entry name" value="Prot_kinase_dom"/>
</dbReference>
<keyword evidence="4 7" id="KW-0547">Nucleotide-binding</keyword>
<name>A0A087B526_9BIFI</name>
<keyword evidence="9" id="KW-0812">Transmembrane</keyword>
<gene>
    <name evidence="11" type="ORF">BCUN_0632</name>
</gene>
<dbReference type="EC" id="2.7.11.1" evidence="1"/>
<evidence type="ECO:0000256" key="3">
    <source>
        <dbReference type="ARBA" id="ARBA00022679"/>
    </source>
</evidence>
<evidence type="ECO:0000256" key="4">
    <source>
        <dbReference type="ARBA" id="ARBA00022741"/>
    </source>
</evidence>
<feature type="region of interest" description="Disordered" evidence="8">
    <location>
        <begin position="1"/>
        <end position="31"/>
    </location>
</feature>
<dbReference type="PANTHER" id="PTHR43289">
    <property type="entry name" value="MITOGEN-ACTIVATED PROTEIN KINASE KINASE KINASE 20-RELATED"/>
    <property type="match status" value="1"/>
</dbReference>
<dbReference type="OrthoDB" id="9762169at2"/>
<evidence type="ECO:0000313" key="11">
    <source>
        <dbReference type="EMBL" id="KFI66126.1"/>
    </source>
</evidence>
<keyword evidence="9" id="KW-0472">Membrane</keyword>
<dbReference type="InterPro" id="IPR008271">
    <property type="entry name" value="Ser/Thr_kinase_AS"/>
</dbReference>
<dbReference type="STRING" id="1688.BCUN_0632"/>
<keyword evidence="2" id="KW-0723">Serine/threonine-protein kinase</keyword>
<dbReference type="EMBL" id="JGYV01000001">
    <property type="protein sequence ID" value="KFI66126.1"/>
    <property type="molecule type" value="Genomic_DNA"/>
</dbReference>
<dbReference type="SUPFAM" id="SSF56112">
    <property type="entry name" value="Protein kinase-like (PK-like)"/>
    <property type="match status" value="1"/>
</dbReference>
<proteinExistence type="predicted"/>
<evidence type="ECO:0000256" key="6">
    <source>
        <dbReference type="ARBA" id="ARBA00022840"/>
    </source>
</evidence>
<keyword evidence="12" id="KW-1185">Reference proteome</keyword>
<dbReference type="InterPro" id="IPR011009">
    <property type="entry name" value="Kinase-like_dom_sf"/>
</dbReference>
<keyword evidence="3 11" id="KW-0808">Transferase</keyword>
<dbReference type="SMART" id="SM00220">
    <property type="entry name" value="S_TKc"/>
    <property type="match status" value="1"/>
</dbReference>
<dbReference type="PROSITE" id="PS50011">
    <property type="entry name" value="PROTEIN_KINASE_DOM"/>
    <property type="match status" value="1"/>
</dbReference>
<feature type="domain" description="Protein kinase" evidence="10">
    <location>
        <begin position="36"/>
        <end position="290"/>
    </location>
</feature>
<dbReference type="PANTHER" id="PTHR43289:SF6">
    <property type="entry name" value="SERINE_THREONINE-PROTEIN KINASE NEKL-3"/>
    <property type="match status" value="1"/>
</dbReference>
<feature type="region of interest" description="Disordered" evidence="8">
    <location>
        <begin position="376"/>
        <end position="399"/>
    </location>
</feature>
<dbReference type="GO" id="GO:0004674">
    <property type="term" value="F:protein serine/threonine kinase activity"/>
    <property type="evidence" value="ECO:0007669"/>
    <property type="project" value="UniProtKB-KW"/>
</dbReference>